<dbReference type="EMBL" id="JAGFBM010000001">
    <property type="protein sequence ID" value="MBO3084126.1"/>
    <property type="molecule type" value="Genomic_DNA"/>
</dbReference>
<evidence type="ECO:0000313" key="2">
    <source>
        <dbReference type="Proteomes" id="UP000678317"/>
    </source>
</evidence>
<evidence type="ECO:0000313" key="1">
    <source>
        <dbReference type="EMBL" id="MBO3084126.1"/>
    </source>
</evidence>
<protein>
    <submittedName>
        <fullName evidence="1">Uncharacterized protein</fullName>
    </submittedName>
</protein>
<reference evidence="1 2" key="1">
    <citation type="submission" date="2021-03" db="EMBL/GenBank/DDBJ databases">
        <title>novel species in genus Cellulomonas.</title>
        <authorList>
            <person name="Zhang G."/>
        </authorList>
    </citation>
    <scope>NUCLEOTIDE SEQUENCE [LARGE SCALE GENOMIC DNA]</scope>
    <source>
        <strain evidence="2">zg-ZUI188</strain>
    </source>
</reference>
<dbReference type="RefSeq" id="WP_208288964.1">
    <property type="nucleotide sequence ID" value="NZ_CP074404.1"/>
</dbReference>
<keyword evidence="2" id="KW-1185">Reference proteome</keyword>
<accession>A0ABS3SGN2</accession>
<gene>
    <name evidence="1" type="ORF">J4035_05700</name>
</gene>
<name>A0ABS3SGN2_9CELL</name>
<comment type="caution">
    <text evidence="1">The sequence shown here is derived from an EMBL/GenBank/DDBJ whole genome shotgun (WGS) entry which is preliminary data.</text>
</comment>
<organism evidence="1 2">
    <name type="scientific">Cellulomonas fengjieae</name>
    <dbReference type="NCBI Taxonomy" id="2819978"/>
    <lineage>
        <taxon>Bacteria</taxon>
        <taxon>Bacillati</taxon>
        <taxon>Actinomycetota</taxon>
        <taxon>Actinomycetes</taxon>
        <taxon>Micrococcales</taxon>
        <taxon>Cellulomonadaceae</taxon>
        <taxon>Cellulomonas</taxon>
    </lineage>
</organism>
<dbReference type="Proteomes" id="UP000678317">
    <property type="component" value="Unassembled WGS sequence"/>
</dbReference>
<sequence length="68" mass="7633">MDAALSLAAVPVAKVVDRARGTWEHGAPMRDPEHSYGEIRTAAQQILPGARWGRRLYWRYSLVWQAAA</sequence>
<proteinExistence type="predicted"/>